<dbReference type="NCBIfam" id="TIGR00945">
    <property type="entry name" value="tatC"/>
    <property type="match status" value="1"/>
</dbReference>
<evidence type="ECO:0000313" key="9">
    <source>
        <dbReference type="EMBL" id="AII10291.1"/>
    </source>
</evidence>
<dbReference type="PROSITE" id="PS01218">
    <property type="entry name" value="TATC"/>
    <property type="match status" value="1"/>
</dbReference>
<feature type="transmembrane region" description="Helical" evidence="7">
    <location>
        <begin position="136"/>
        <end position="162"/>
    </location>
</feature>
<feature type="compositionally biased region" description="Basic residues" evidence="8">
    <location>
        <begin position="311"/>
        <end position="320"/>
    </location>
</feature>
<evidence type="ECO:0000256" key="2">
    <source>
        <dbReference type="ARBA" id="ARBA00022692"/>
    </source>
</evidence>
<keyword evidence="4 7" id="KW-1133">Transmembrane helix</keyword>
<keyword evidence="2 7" id="KW-0812">Transmembrane</keyword>
<dbReference type="PANTHER" id="PTHR30371">
    <property type="entry name" value="SEC-INDEPENDENT PROTEIN TRANSLOCASE PROTEIN TATC"/>
    <property type="match status" value="1"/>
</dbReference>
<dbReference type="HAMAP" id="MF_00902">
    <property type="entry name" value="TatC"/>
    <property type="match status" value="1"/>
</dbReference>
<keyword evidence="7" id="KW-0813">Transport</keyword>
<protein>
    <recommendedName>
        <fullName evidence="7">Sec-independent protein translocase protein TatC</fullName>
    </recommendedName>
</protein>
<comment type="similarity">
    <text evidence="7">Belongs to the TatC family.</text>
</comment>
<dbReference type="Pfam" id="PF00902">
    <property type="entry name" value="TatC"/>
    <property type="match status" value="1"/>
</dbReference>
<name>A0A076EWU6_RHOOP</name>
<keyword evidence="5 7" id="KW-0811">Translocation</keyword>
<evidence type="ECO:0000256" key="7">
    <source>
        <dbReference type="HAMAP-Rule" id="MF_00902"/>
    </source>
</evidence>
<dbReference type="AlphaFoldDB" id="A0A076EWU6"/>
<evidence type="ECO:0000256" key="1">
    <source>
        <dbReference type="ARBA" id="ARBA00004141"/>
    </source>
</evidence>
<comment type="function">
    <text evidence="7">Part of the twin-arginine translocation (Tat) system that transports large folded proteins containing a characteristic twin-arginine motif in their signal peptide across membranes. Together with TatB, TatC is part of a receptor directly interacting with Tat signal peptides.</text>
</comment>
<accession>A0A076EWU6</accession>
<dbReference type="Proteomes" id="UP000028488">
    <property type="component" value="Chromosome"/>
</dbReference>
<feature type="region of interest" description="Disordered" evidence="8">
    <location>
        <begin position="295"/>
        <end position="346"/>
    </location>
</feature>
<sequence>MRIPFDPRTSKRRTNPDGTMSLVDHLYELRTRLLLSVLAILVTTAVGFYWYSHQILGIESLGELLQGPYCSLPASSRADLTSDGSCRLLATGPFEQFMLRFKVALTAGIVLACPIWLYQLWAFITPGLYAKERRYAIGFVVSGAVLFIAGAVLAYVVVAKALHFLLTIGDNVQITALGGAEYFGFIINLLIIFGVSFEIPLLIVALNFVGILPYAKLKAWRRGLIFALFVFAAIATPGQDPFSMLALAFALTLLFEVAVQIARINDRRKARRTEQEWGALDDDEASTIAAPSDLNEAFDVAATPVPEPAGRFRRSRKSGKSGRANKTDDASTTGSNTPGQDFSDTL</sequence>
<proteinExistence type="inferred from homology"/>
<evidence type="ECO:0000256" key="6">
    <source>
        <dbReference type="ARBA" id="ARBA00023136"/>
    </source>
</evidence>
<dbReference type="InterPro" id="IPR019820">
    <property type="entry name" value="Sec-indep_translocase_CS"/>
</dbReference>
<evidence type="ECO:0000313" key="10">
    <source>
        <dbReference type="Proteomes" id="UP000028488"/>
    </source>
</evidence>
<organism evidence="9 10">
    <name type="scientific">Rhodococcus opacus</name>
    <name type="common">Nocardia opaca</name>
    <dbReference type="NCBI Taxonomy" id="37919"/>
    <lineage>
        <taxon>Bacteria</taxon>
        <taxon>Bacillati</taxon>
        <taxon>Actinomycetota</taxon>
        <taxon>Actinomycetes</taxon>
        <taxon>Mycobacteriales</taxon>
        <taxon>Nocardiaceae</taxon>
        <taxon>Rhodococcus</taxon>
    </lineage>
</organism>
<dbReference type="GO" id="GO:0009977">
    <property type="term" value="F:proton motive force dependent protein transmembrane transporter activity"/>
    <property type="evidence" value="ECO:0007669"/>
    <property type="project" value="TreeGrafter"/>
</dbReference>
<comment type="subunit">
    <text evidence="7">The Tat system comprises two distinct complexes: a TatABC complex, containing multiple copies of TatA, TatB and TatC subunits, and a separate TatA complex, containing only TatA subunits. Substrates initially bind to the TatABC complex, which probably triggers association of the separate TatA complex to form the active translocon.</text>
</comment>
<dbReference type="RefSeq" id="WP_037229539.1">
    <property type="nucleotide sequence ID" value="NZ_CP008947.1"/>
</dbReference>
<evidence type="ECO:0000256" key="8">
    <source>
        <dbReference type="SAM" id="MobiDB-lite"/>
    </source>
</evidence>
<feature type="transmembrane region" description="Helical" evidence="7">
    <location>
        <begin position="182"/>
        <end position="212"/>
    </location>
</feature>
<feature type="transmembrane region" description="Helical" evidence="7">
    <location>
        <begin position="242"/>
        <end position="262"/>
    </location>
</feature>
<dbReference type="GO" id="GO:0043953">
    <property type="term" value="P:protein transport by the Tat complex"/>
    <property type="evidence" value="ECO:0007669"/>
    <property type="project" value="UniProtKB-UniRule"/>
</dbReference>
<keyword evidence="3 7" id="KW-0653">Protein transport</keyword>
<dbReference type="GO" id="GO:0033281">
    <property type="term" value="C:TAT protein transport complex"/>
    <property type="evidence" value="ECO:0007669"/>
    <property type="project" value="UniProtKB-UniRule"/>
</dbReference>
<feature type="transmembrane region" description="Helical" evidence="7">
    <location>
        <begin position="219"/>
        <end position="236"/>
    </location>
</feature>
<comment type="subcellular location">
    <subcellularLocation>
        <location evidence="7">Cell membrane</location>
        <topology evidence="7">Multi-pass membrane protein</topology>
    </subcellularLocation>
    <subcellularLocation>
        <location evidence="1">Membrane</location>
        <topology evidence="1">Multi-pass membrane protein</topology>
    </subcellularLocation>
</comment>
<dbReference type="GO" id="GO:0065002">
    <property type="term" value="P:intracellular protein transmembrane transport"/>
    <property type="evidence" value="ECO:0007669"/>
    <property type="project" value="TreeGrafter"/>
</dbReference>
<dbReference type="PRINTS" id="PR01840">
    <property type="entry name" value="TATCFAMILY"/>
</dbReference>
<dbReference type="EMBL" id="CP008947">
    <property type="protein sequence ID" value="AII10291.1"/>
    <property type="molecule type" value="Genomic_DNA"/>
</dbReference>
<evidence type="ECO:0000256" key="4">
    <source>
        <dbReference type="ARBA" id="ARBA00022989"/>
    </source>
</evidence>
<gene>
    <name evidence="7" type="primary">tatC</name>
    <name evidence="9" type="ORF">EP51_38810</name>
</gene>
<keyword evidence="7" id="KW-1003">Cell membrane</keyword>
<feature type="compositionally biased region" description="Polar residues" evidence="8">
    <location>
        <begin position="330"/>
        <end position="346"/>
    </location>
</feature>
<reference evidence="9 10" key="1">
    <citation type="submission" date="2014-07" db="EMBL/GenBank/DDBJ databases">
        <title>Genome Sequence of Rhodococcus opacus Strain R7, a Biodegrader of Mono- and Polycyclic Aromatic Hydrocarbons.</title>
        <authorList>
            <person name="Di Gennaro P."/>
            <person name="Zampolli J."/>
            <person name="Presti I."/>
            <person name="Cappelletti M."/>
            <person name="D'Ursi P."/>
            <person name="Orro A."/>
            <person name="Mezzelani A."/>
            <person name="Milanesi L."/>
        </authorList>
    </citation>
    <scope>NUCLEOTIDE SEQUENCE [LARGE SCALE GENOMIC DNA]</scope>
    <source>
        <strain evidence="9 10">R7</strain>
    </source>
</reference>
<dbReference type="eggNOG" id="COG0805">
    <property type="taxonomic scope" value="Bacteria"/>
</dbReference>
<dbReference type="InterPro" id="IPR002033">
    <property type="entry name" value="TatC"/>
</dbReference>
<evidence type="ECO:0000256" key="5">
    <source>
        <dbReference type="ARBA" id="ARBA00023010"/>
    </source>
</evidence>
<keyword evidence="6 7" id="KW-0472">Membrane</keyword>
<feature type="transmembrane region" description="Helical" evidence="7">
    <location>
        <begin position="103"/>
        <end position="124"/>
    </location>
</feature>
<evidence type="ECO:0000256" key="3">
    <source>
        <dbReference type="ARBA" id="ARBA00022927"/>
    </source>
</evidence>
<dbReference type="PANTHER" id="PTHR30371:SF0">
    <property type="entry name" value="SEC-INDEPENDENT PROTEIN TRANSLOCASE PROTEIN TATC, CHLOROPLASTIC-RELATED"/>
    <property type="match status" value="1"/>
</dbReference>
<feature type="transmembrane region" description="Helical" evidence="7">
    <location>
        <begin position="33"/>
        <end position="51"/>
    </location>
</feature>